<dbReference type="Proteomes" id="UP000019763">
    <property type="component" value="Unassembled WGS sequence"/>
</dbReference>
<dbReference type="VEuPathDB" id="CryptoDB:GNI_074090"/>
<feature type="compositionally biased region" description="Low complexity" evidence="1">
    <location>
        <begin position="486"/>
        <end position="495"/>
    </location>
</feature>
<accession>A0A023B718</accession>
<evidence type="ECO:0000256" key="3">
    <source>
        <dbReference type="SAM" id="SignalP"/>
    </source>
</evidence>
<evidence type="ECO:0000256" key="2">
    <source>
        <dbReference type="SAM" id="Phobius"/>
    </source>
</evidence>
<protein>
    <submittedName>
        <fullName evidence="4">Transmembrane protein</fullName>
    </submittedName>
</protein>
<feature type="transmembrane region" description="Helical" evidence="2">
    <location>
        <begin position="260"/>
        <end position="282"/>
    </location>
</feature>
<keyword evidence="2" id="KW-0472">Membrane</keyword>
<gene>
    <name evidence="4" type="ORF">GNI_074090</name>
</gene>
<feature type="transmembrane region" description="Helical" evidence="2">
    <location>
        <begin position="427"/>
        <end position="448"/>
    </location>
</feature>
<name>A0A023B718_GRENI</name>
<feature type="transmembrane region" description="Helical" evidence="2">
    <location>
        <begin position="112"/>
        <end position="136"/>
    </location>
</feature>
<feature type="chain" id="PRO_5001511521" evidence="3">
    <location>
        <begin position="25"/>
        <end position="520"/>
    </location>
</feature>
<feature type="transmembrane region" description="Helical" evidence="2">
    <location>
        <begin position="372"/>
        <end position="390"/>
    </location>
</feature>
<feature type="transmembrane region" description="Helical" evidence="2">
    <location>
        <begin position="226"/>
        <end position="248"/>
    </location>
</feature>
<evidence type="ECO:0000313" key="5">
    <source>
        <dbReference type="Proteomes" id="UP000019763"/>
    </source>
</evidence>
<dbReference type="EMBL" id="AFNH02000555">
    <property type="protein sequence ID" value="EZG66913.1"/>
    <property type="molecule type" value="Genomic_DNA"/>
</dbReference>
<evidence type="ECO:0000256" key="1">
    <source>
        <dbReference type="SAM" id="MobiDB-lite"/>
    </source>
</evidence>
<evidence type="ECO:0000313" key="4">
    <source>
        <dbReference type="EMBL" id="EZG66913.1"/>
    </source>
</evidence>
<keyword evidence="3" id="KW-0732">Signal</keyword>
<feature type="region of interest" description="Disordered" evidence="1">
    <location>
        <begin position="486"/>
        <end position="520"/>
    </location>
</feature>
<feature type="transmembrane region" description="Helical" evidence="2">
    <location>
        <begin position="289"/>
        <end position="308"/>
    </location>
</feature>
<keyword evidence="2" id="KW-1133">Transmembrane helix</keyword>
<keyword evidence="2 4" id="KW-0812">Transmembrane</keyword>
<keyword evidence="5" id="KW-1185">Reference proteome</keyword>
<feature type="transmembrane region" description="Helical" evidence="2">
    <location>
        <begin position="402"/>
        <end position="421"/>
    </location>
</feature>
<dbReference type="AlphaFoldDB" id="A0A023B718"/>
<dbReference type="RefSeq" id="XP_011130425.1">
    <property type="nucleotide sequence ID" value="XM_011132123.1"/>
</dbReference>
<feature type="compositionally biased region" description="Basic and acidic residues" evidence="1">
    <location>
        <begin position="510"/>
        <end position="520"/>
    </location>
</feature>
<sequence>MVYSALFIAALSFLVLTLVPDSLACFVALMVFEYTRCLWEIGSLLHLVECVSFLNYIRVLTLARVLGTLIAITALIPEAIGYWYLTPPDLASDLTPDLIHDPLATGTSSDPLVLGGFPFMWCHCCVSLVLLLFALAQYRFRVLWDSPAFLVFQDRHFLAWESAKSLMPRTQLVAVTDAYRRVYCRLTLPSNQPTLRRGLVATPARALQVLWVVAANIATRAAARSLVTALVAVFVATYVLEALVKGWVRNALLFRHGEPSRVLALLVLEMLTLPALLLAYRVRTRRRDFVALAGLSCLAVLFCLTAHVTTLDTHGFSHYQPAFTLATHHALDLEWTSNGPTVTGPTGTTHGGTSARLGADFGSDGEAVPANMFWVFITSVVTLRVLTAALQHIALCTILERATVGFRGTLLGFVLAVSRAIELTASASPTVLQGFLALAIGFVALALVSFKLESSIVMLGEDKPSLTRSASRHRADCVIKCAAGWSSRSASSDSDMAPISKARKKRARQARRDDGPYFWS</sequence>
<reference evidence="4" key="1">
    <citation type="submission" date="2013-12" db="EMBL/GenBank/DDBJ databases">
        <authorList>
            <person name="Omoto C.K."/>
            <person name="Sibley D."/>
            <person name="Venepally P."/>
            <person name="Hadjithomas M."/>
            <person name="Karamycheva S."/>
            <person name="Brunk B."/>
            <person name="Roos D."/>
            <person name="Caler E."/>
            <person name="Lorenzi H."/>
        </authorList>
    </citation>
    <scope>NUCLEOTIDE SEQUENCE</scope>
</reference>
<proteinExistence type="predicted"/>
<dbReference type="GeneID" id="22912710"/>
<feature type="signal peptide" evidence="3">
    <location>
        <begin position="1"/>
        <end position="24"/>
    </location>
</feature>
<comment type="caution">
    <text evidence="4">The sequence shown here is derived from an EMBL/GenBank/DDBJ whole genome shotgun (WGS) entry which is preliminary data.</text>
</comment>
<feature type="transmembrane region" description="Helical" evidence="2">
    <location>
        <begin position="65"/>
        <end position="85"/>
    </location>
</feature>
<organism evidence="4 5">
    <name type="scientific">Gregarina niphandrodes</name>
    <name type="common">Septate eugregarine</name>
    <dbReference type="NCBI Taxonomy" id="110365"/>
    <lineage>
        <taxon>Eukaryota</taxon>
        <taxon>Sar</taxon>
        <taxon>Alveolata</taxon>
        <taxon>Apicomplexa</taxon>
        <taxon>Conoidasida</taxon>
        <taxon>Gregarinasina</taxon>
        <taxon>Eugregarinorida</taxon>
        <taxon>Gregarinidae</taxon>
        <taxon>Gregarina</taxon>
    </lineage>
</organism>